<evidence type="ECO:0000256" key="3">
    <source>
        <dbReference type="ARBA" id="ARBA00022729"/>
    </source>
</evidence>
<comment type="caution">
    <text evidence="6">The sequence shown here is derived from an EMBL/GenBank/DDBJ whole genome shotgun (WGS) entry which is preliminary data.</text>
</comment>
<accession>A0A502G8U9</accession>
<feature type="chain" id="PRO_5021396436" evidence="4">
    <location>
        <begin position="27"/>
        <end position="346"/>
    </location>
</feature>
<evidence type="ECO:0000313" key="7">
    <source>
        <dbReference type="Proteomes" id="UP000317078"/>
    </source>
</evidence>
<organism evidence="6 7">
    <name type="scientific">Muricoccus nepalensis</name>
    <dbReference type="NCBI Taxonomy" id="1854500"/>
    <lineage>
        <taxon>Bacteria</taxon>
        <taxon>Pseudomonadati</taxon>
        <taxon>Pseudomonadota</taxon>
        <taxon>Alphaproteobacteria</taxon>
        <taxon>Acetobacterales</taxon>
        <taxon>Roseomonadaceae</taxon>
        <taxon>Muricoccus</taxon>
    </lineage>
</organism>
<dbReference type="PANTHER" id="PTHR30085">
    <property type="entry name" value="AMINO ACID ABC TRANSPORTER PERMEASE"/>
    <property type="match status" value="1"/>
</dbReference>
<feature type="signal peptide" evidence="4">
    <location>
        <begin position="1"/>
        <end position="26"/>
    </location>
</feature>
<dbReference type="Proteomes" id="UP000317078">
    <property type="component" value="Unassembled WGS sequence"/>
</dbReference>
<dbReference type="InterPro" id="IPR001638">
    <property type="entry name" value="Solute-binding_3/MltF_N"/>
</dbReference>
<keyword evidence="7" id="KW-1185">Reference proteome</keyword>
<name>A0A502G8U9_9PROT</name>
<dbReference type="EMBL" id="RCZP01000008">
    <property type="protein sequence ID" value="TPG57456.1"/>
    <property type="molecule type" value="Genomic_DNA"/>
</dbReference>
<gene>
    <name evidence="6" type="ORF">EAH89_11040</name>
</gene>
<proteinExistence type="inferred from homology"/>
<dbReference type="SUPFAM" id="SSF53850">
    <property type="entry name" value="Periplasmic binding protein-like II"/>
    <property type="match status" value="1"/>
</dbReference>
<dbReference type="RefSeq" id="WP_140882922.1">
    <property type="nucleotide sequence ID" value="NZ_RCZP01000008.1"/>
</dbReference>
<protein>
    <submittedName>
        <fullName evidence="6">Amino acid ABC transporter substrate-binding protein</fullName>
    </submittedName>
</protein>
<dbReference type="OrthoDB" id="9777941at2"/>
<keyword evidence="2" id="KW-0813">Transport</keyword>
<evidence type="ECO:0000256" key="4">
    <source>
        <dbReference type="SAM" id="SignalP"/>
    </source>
</evidence>
<sequence length="346" mass="37124">MAIVGRRLGWLGAALAAAMLPGIARAQVAAGPTIANIRAKGFLDCGANPGSPGFGVPDSRGEHRGMDPDFCRAIAAAVLGDPAKVRFTVLTSQSRIPSLQSGQVDVVARTFTWTMGREAGSGLQFGPITFHDGQGFIVRRATGVERANQLDGATICVTAGSTNELNLADWARTNRLSIRPLVFESNEDTRKAYASGRCDSYTLDASQLAGFRSSFADPAEHVILPDIISKEPLAPAVRKGDPQWYDAMRWTIHALILAEELGVTAANAEAMLESPNPDIRRLLGVTGDFGPSMSLDRRWAYNAIRAVGNYGEIFERHVGANTPVGLRRGLNDLWSRGGILYAPPIR</sequence>
<keyword evidence="3 4" id="KW-0732">Signal</keyword>
<dbReference type="GO" id="GO:0006865">
    <property type="term" value="P:amino acid transport"/>
    <property type="evidence" value="ECO:0007669"/>
    <property type="project" value="TreeGrafter"/>
</dbReference>
<reference evidence="6 7" key="1">
    <citation type="journal article" date="2019" name="Environ. Microbiol.">
        <title>Species interactions and distinct microbial communities in high Arctic permafrost affected cryosols are associated with the CH4 and CO2 gas fluxes.</title>
        <authorList>
            <person name="Altshuler I."/>
            <person name="Hamel J."/>
            <person name="Turney S."/>
            <person name="Magnuson E."/>
            <person name="Levesque R."/>
            <person name="Greer C."/>
            <person name="Whyte L.G."/>
        </authorList>
    </citation>
    <scope>NUCLEOTIDE SEQUENCE [LARGE SCALE GENOMIC DNA]</scope>
    <source>
        <strain evidence="6 7">S9.3B</strain>
    </source>
</reference>
<evidence type="ECO:0000256" key="1">
    <source>
        <dbReference type="ARBA" id="ARBA00010333"/>
    </source>
</evidence>
<dbReference type="AlphaFoldDB" id="A0A502G8U9"/>
<dbReference type="InterPro" id="IPR051455">
    <property type="entry name" value="Bact_solute-bind_prot3"/>
</dbReference>
<evidence type="ECO:0000313" key="6">
    <source>
        <dbReference type="EMBL" id="TPG57456.1"/>
    </source>
</evidence>
<evidence type="ECO:0000256" key="2">
    <source>
        <dbReference type="ARBA" id="ARBA00022448"/>
    </source>
</evidence>
<feature type="domain" description="Solute-binding protein family 3/N-terminal" evidence="5">
    <location>
        <begin position="42"/>
        <end position="271"/>
    </location>
</feature>
<dbReference type="Pfam" id="PF00497">
    <property type="entry name" value="SBP_bac_3"/>
    <property type="match status" value="1"/>
</dbReference>
<dbReference type="PANTHER" id="PTHR30085:SF7">
    <property type="entry name" value="AMINO-ACID ABC TRANSPORTER-BINDING PROTEIN YHDW-RELATED"/>
    <property type="match status" value="1"/>
</dbReference>
<dbReference type="CDD" id="cd13692">
    <property type="entry name" value="PBP2_BztA"/>
    <property type="match status" value="1"/>
</dbReference>
<comment type="similarity">
    <text evidence="1">Belongs to the bacterial solute-binding protein 3 family.</text>
</comment>
<dbReference type="SMART" id="SM00062">
    <property type="entry name" value="PBPb"/>
    <property type="match status" value="1"/>
</dbReference>
<evidence type="ECO:0000259" key="5">
    <source>
        <dbReference type="SMART" id="SM00062"/>
    </source>
</evidence>
<dbReference type="Gene3D" id="3.40.190.10">
    <property type="entry name" value="Periplasmic binding protein-like II"/>
    <property type="match status" value="2"/>
</dbReference>